<dbReference type="PANTHER" id="PTHR48050">
    <property type="entry name" value="STEROL 3-BETA-GLUCOSYLTRANSFERASE"/>
    <property type="match status" value="1"/>
</dbReference>
<dbReference type="AlphaFoldDB" id="A0AA41XL73"/>
<dbReference type="GO" id="GO:0008194">
    <property type="term" value="F:UDP-glycosyltransferase activity"/>
    <property type="evidence" value="ECO:0007669"/>
    <property type="project" value="InterPro"/>
</dbReference>
<evidence type="ECO:0000313" key="4">
    <source>
        <dbReference type="EMBL" id="OQZ89013.1"/>
    </source>
</evidence>
<dbReference type="GO" id="GO:0016758">
    <property type="term" value="F:hexosyltransferase activity"/>
    <property type="evidence" value="ECO:0007669"/>
    <property type="project" value="InterPro"/>
</dbReference>
<proteinExistence type="predicted"/>
<dbReference type="FunFam" id="3.40.50.2000:FF:000009">
    <property type="entry name" value="Sterol 3-beta-glucosyltransferase UGT80A2"/>
    <property type="match status" value="1"/>
</dbReference>
<dbReference type="GO" id="GO:0005975">
    <property type="term" value="P:carbohydrate metabolic process"/>
    <property type="evidence" value="ECO:0007669"/>
    <property type="project" value="InterPro"/>
</dbReference>
<evidence type="ECO:0000313" key="6">
    <source>
        <dbReference type="Proteomes" id="UP001141650"/>
    </source>
</evidence>
<keyword evidence="5" id="KW-1185">Reference proteome</keyword>
<dbReference type="InterPro" id="IPR004276">
    <property type="entry name" value="GlycoTrans_28_N"/>
</dbReference>
<sequence>MKFVLANWGTRGEVEPYVTVGRELVRRGHEVHMAVAPEMVSFTEAAGPKAVAYGPALKAILDPHRDFWAGLFTTPWRIRELGRLLGEYSEPLTQCREEVGATLASLADGADLLLTGMNYEDDAVNVAEHYDIPLATLHIFPLRINGQLVSFLPAPLARSAMTALDWLAWRGGKKVEDTQRRGLGLPSATRPWPRRITERGSLEIQAYDEVCYPGLAAEWAKWNAQRPPRRPFVGALTMELPTDADEEVASWIAAGKPPICFGFGSVGVESAADTLAMISSACAQLGERALICAAGSDYGNVPHSDHVKVVGVMNYAAALPGCRAFVHHGGAGTTNAGLRAGLPTLILWTLPDQGLWSARVKRLKVGTGRRFSATTEKSLVADLRTVLDPQCLTRARELAAQMTKASDSVATAADLVEDFARLGRVG</sequence>
<dbReference type="EMBL" id="JACKVH010000004">
    <property type="protein sequence ID" value="MCV7377220.1"/>
    <property type="molecule type" value="Genomic_DNA"/>
</dbReference>
<gene>
    <name evidence="4" type="ORF">BST11_19760</name>
    <name evidence="3" type="ORF">H7K38_00940</name>
</gene>
<accession>A0AA41XL73</accession>
<protein>
    <submittedName>
        <fullName evidence="4">Glycosyl transferase family 1</fullName>
    </submittedName>
    <submittedName>
        <fullName evidence="3">Glycosyltransferase</fullName>
    </submittedName>
</protein>
<name>A0AA41XL73_9MYCO</name>
<evidence type="ECO:0000313" key="5">
    <source>
        <dbReference type="Proteomes" id="UP000192319"/>
    </source>
</evidence>
<dbReference type="PANTHER" id="PTHR48050:SF13">
    <property type="entry name" value="STEROL 3-BETA-GLUCOSYLTRANSFERASE UGT80A2"/>
    <property type="match status" value="1"/>
</dbReference>
<dbReference type="SUPFAM" id="SSF53756">
    <property type="entry name" value="UDP-Glycosyltransferase/glycogen phosphorylase"/>
    <property type="match status" value="1"/>
</dbReference>
<comment type="caution">
    <text evidence="3">The sequence shown here is derived from an EMBL/GenBank/DDBJ whole genome shotgun (WGS) entry which is preliminary data.</text>
</comment>
<dbReference type="EMBL" id="MVHD01000041">
    <property type="protein sequence ID" value="OQZ89013.1"/>
    <property type="molecule type" value="Genomic_DNA"/>
</dbReference>
<feature type="domain" description="Erythromycin biosynthesis protein CIII-like C-terminal" evidence="2">
    <location>
        <begin position="294"/>
        <end position="403"/>
    </location>
</feature>
<organism evidence="3 6">
    <name type="scientific">Mycobacterium alsense</name>
    <dbReference type="NCBI Taxonomy" id="324058"/>
    <lineage>
        <taxon>Bacteria</taxon>
        <taxon>Bacillati</taxon>
        <taxon>Actinomycetota</taxon>
        <taxon>Actinomycetes</taxon>
        <taxon>Mycobacteriales</taxon>
        <taxon>Mycobacteriaceae</taxon>
        <taxon>Mycobacterium</taxon>
    </lineage>
</organism>
<evidence type="ECO:0000313" key="3">
    <source>
        <dbReference type="EMBL" id="MCV7377220.1"/>
    </source>
</evidence>
<keyword evidence="4" id="KW-0808">Transferase</keyword>
<dbReference type="InterPro" id="IPR002213">
    <property type="entry name" value="UDP_glucos_trans"/>
</dbReference>
<dbReference type="InterPro" id="IPR010610">
    <property type="entry name" value="EryCIII-like_C"/>
</dbReference>
<reference evidence="3" key="2">
    <citation type="submission" date="2020-07" db="EMBL/GenBank/DDBJ databases">
        <authorList>
            <person name="Pettersson B.M.F."/>
            <person name="Behra P.R.K."/>
            <person name="Ramesh M."/>
            <person name="Das S."/>
            <person name="Dasgupta S."/>
            <person name="Kirsebom L.A."/>
        </authorList>
    </citation>
    <scope>NUCLEOTIDE SEQUENCE</scope>
    <source>
        <strain evidence="3">CCUG 55640</strain>
    </source>
</reference>
<dbReference type="InterPro" id="IPR050426">
    <property type="entry name" value="Glycosyltransferase_28"/>
</dbReference>
<evidence type="ECO:0000259" key="2">
    <source>
        <dbReference type="Pfam" id="PF06722"/>
    </source>
</evidence>
<dbReference type="Proteomes" id="UP000192319">
    <property type="component" value="Unassembled WGS sequence"/>
</dbReference>
<dbReference type="Pfam" id="PF03033">
    <property type="entry name" value="Glyco_transf_28"/>
    <property type="match status" value="1"/>
</dbReference>
<dbReference type="CDD" id="cd03784">
    <property type="entry name" value="GT1_Gtf-like"/>
    <property type="match status" value="1"/>
</dbReference>
<reference evidence="3" key="3">
    <citation type="journal article" date="2022" name="BMC Genomics">
        <title>Comparative genome analysis of mycobacteria focusing on tRNA and non-coding RNA.</title>
        <authorList>
            <person name="Behra P.R.K."/>
            <person name="Pettersson B.M.F."/>
            <person name="Ramesh M."/>
            <person name="Das S."/>
            <person name="Dasgupta S."/>
            <person name="Kirsebom L.A."/>
        </authorList>
    </citation>
    <scope>NUCLEOTIDE SEQUENCE</scope>
    <source>
        <strain evidence="3">CCUG 55640</strain>
    </source>
</reference>
<dbReference type="GO" id="GO:0033072">
    <property type="term" value="P:vancomycin biosynthetic process"/>
    <property type="evidence" value="ECO:0007669"/>
    <property type="project" value="UniProtKB-ARBA"/>
</dbReference>
<dbReference type="Pfam" id="PF06722">
    <property type="entry name" value="EryCIII-like_C"/>
    <property type="match status" value="1"/>
</dbReference>
<feature type="domain" description="Glycosyltransferase family 28 N-terminal" evidence="1">
    <location>
        <begin position="3"/>
        <end position="48"/>
    </location>
</feature>
<dbReference type="Gene3D" id="3.40.50.2000">
    <property type="entry name" value="Glycogen Phosphorylase B"/>
    <property type="match status" value="2"/>
</dbReference>
<dbReference type="RefSeq" id="WP_083139591.1">
    <property type="nucleotide sequence ID" value="NZ_JACKVH010000004.1"/>
</dbReference>
<evidence type="ECO:0000259" key="1">
    <source>
        <dbReference type="Pfam" id="PF03033"/>
    </source>
</evidence>
<reference evidence="4 5" key="1">
    <citation type="submission" date="2017-02" db="EMBL/GenBank/DDBJ databases">
        <title>The new phylogeny of genus Mycobacterium.</title>
        <authorList>
            <person name="Tortoli E."/>
            <person name="Trovato A."/>
            <person name="Cirillo D.M."/>
        </authorList>
    </citation>
    <scope>NUCLEOTIDE SEQUENCE [LARGE SCALE GENOMIC DNA]</scope>
    <source>
        <strain evidence="4 5">DSM 45230</strain>
    </source>
</reference>
<dbReference type="Proteomes" id="UP001141650">
    <property type="component" value="Unassembled WGS sequence"/>
</dbReference>